<dbReference type="Pfam" id="PF02338">
    <property type="entry name" value="OTU"/>
    <property type="match status" value="1"/>
</dbReference>
<dbReference type="GO" id="GO:0004843">
    <property type="term" value="F:cysteine-type deubiquitinase activity"/>
    <property type="evidence" value="ECO:0007669"/>
    <property type="project" value="TreeGrafter"/>
</dbReference>
<dbReference type="Gene3D" id="3.90.70.120">
    <property type="match status" value="2"/>
</dbReference>
<dbReference type="PROSITE" id="PS50802">
    <property type="entry name" value="OTU"/>
    <property type="match status" value="1"/>
</dbReference>
<dbReference type="EMBL" id="CACVKT020002898">
    <property type="protein sequence ID" value="CAC5380559.1"/>
    <property type="molecule type" value="Genomic_DNA"/>
</dbReference>
<accession>A0A6J8BD61</accession>
<dbReference type="OrthoDB" id="6137149at2759"/>
<dbReference type="CDD" id="cd22755">
    <property type="entry name" value="OTU_CeDUB-like"/>
    <property type="match status" value="1"/>
</dbReference>
<feature type="region of interest" description="Disordered" evidence="1">
    <location>
        <begin position="1"/>
        <end position="48"/>
    </location>
</feature>
<gene>
    <name evidence="3" type="ORF">MCOR_16493</name>
</gene>
<protein>
    <recommendedName>
        <fullName evidence="2">OTU domain-containing protein</fullName>
    </recommendedName>
</protein>
<feature type="compositionally biased region" description="Basic and acidic residues" evidence="1">
    <location>
        <begin position="8"/>
        <end position="22"/>
    </location>
</feature>
<reference evidence="3 4" key="1">
    <citation type="submission" date="2020-06" db="EMBL/GenBank/DDBJ databases">
        <authorList>
            <person name="Li R."/>
            <person name="Bekaert M."/>
        </authorList>
    </citation>
    <scope>NUCLEOTIDE SEQUENCE [LARGE SCALE GENOMIC DNA]</scope>
    <source>
        <strain evidence="4">wild</strain>
    </source>
</reference>
<dbReference type="InterPro" id="IPR003323">
    <property type="entry name" value="OTU_dom"/>
</dbReference>
<name>A0A6J8BD61_MYTCO</name>
<feature type="region of interest" description="Disordered" evidence="1">
    <location>
        <begin position="119"/>
        <end position="144"/>
    </location>
</feature>
<dbReference type="Proteomes" id="UP000507470">
    <property type="component" value="Unassembled WGS sequence"/>
</dbReference>
<dbReference type="SUPFAM" id="SSF54001">
    <property type="entry name" value="Cysteine proteinases"/>
    <property type="match status" value="2"/>
</dbReference>
<evidence type="ECO:0000313" key="3">
    <source>
        <dbReference type="EMBL" id="CAC5380559.1"/>
    </source>
</evidence>
<proteinExistence type="predicted"/>
<dbReference type="GO" id="GO:0016579">
    <property type="term" value="P:protein deubiquitination"/>
    <property type="evidence" value="ECO:0007669"/>
    <property type="project" value="TreeGrafter"/>
</dbReference>
<dbReference type="InterPro" id="IPR050704">
    <property type="entry name" value="Peptidase_C85-like"/>
</dbReference>
<dbReference type="AlphaFoldDB" id="A0A6J8BD61"/>
<evidence type="ECO:0000313" key="4">
    <source>
        <dbReference type="Proteomes" id="UP000507470"/>
    </source>
</evidence>
<feature type="compositionally biased region" description="Polar residues" evidence="1">
    <location>
        <begin position="28"/>
        <end position="48"/>
    </location>
</feature>
<dbReference type="InterPro" id="IPR038765">
    <property type="entry name" value="Papain-like_cys_pep_sf"/>
</dbReference>
<evidence type="ECO:0000256" key="1">
    <source>
        <dbReference type="SAM" id="MobiDB-lite"/>
    </source>
</evidence>
<organism evidence="3 4">
    <name type="scientific">Mytilus coruscus</name>
    <name type="common">Sea mussel</name>
    <dbReference type="NCBI Taxonomy" id="42192"/>
    <lineage>
        <taxon>Eukaryota</taxon>
        <taxon>Metazoa</taxon>
        <taxon>Spiralia</taxon>
        <taxon>Lophotrochozoa</taxon>
        <taxon>Mollusca</taxon>
        <taxon>Bivalvia</taxon>
        <taxon>Autobranchia</taxon>
        <taxon>Pteriomorphia</taxon>
        <taxon>Mytilida</taxon>
        <taxon>Mytiloidea</taxon>
        <taxon>Mytilidae</taxon>
        <taxon>Mytilinae</taxon>
        <taxon>Mytilus</taxon>
    </lineage>
</organism>
<feature type="domain" description="OTU" evidence="2">
    <location>
        <begin position="727"/>
        <end position="859"/>
    </location>
</feature>
<keyword evidence="4" id="KW-1185">Reference proteome</keyword>
<dbReference type="PANTHER" id="PTHR12419">
    <property type="entry name" value="OTU DOMAIN CONTAINING PROTEIN"/>
    <property type="match status" value="1"/>
</dbReference>
<dbReference type="Gene3D" id="3.90.70.80">
    <property type="match status" value="1"/>
</dbReference>
<sequence>MPRRGRKKSDVSKKKDQRDRMRERRIKQTNNKNLISMDNQSATSLNCPTNQSVNSLNCPTNNNQSVNSINCPTNNDQSVNSLNCPTNNNQSVNSLNCPTNNNQSVNSINCPTNNDQSVNSLNCPTNNDQSVNSLNYPTNNDQSVNSLNCPTNNDQSVNSLNCPTNNDQSVNSLNCPTNNDQSFISLNCPYNNESIKSTETIKSKESTKLNPSIKSKLKQSILSESTKSIILNKSMKSNIDYESMKTNMDNESMKTNIDYELVNTNMDYERIKTNMDCESMKTDMDYESMKTNLDFESMKTDLDVESMKTDLDVESMKSKQSSKSKRNLSNWHDAIQLGTHFNKEHMNSHEFFDKTDSMTVETENIQLDCNDFSECKQDNDIKLKLYSHRNRRKIAEDTIEVSRSVFDNWVVQGSFHQGDIRFGIDSGKQCVANCLSALAHSKLKDLNDWDPMYLDNVLIDGNEIYIEIFMVIILIYLYQTYQLLDTSGTIDFSAFGNSLPLDQALQESLIDYDACFICAYDTTFLALKHNQDLILFDSHARNELGLKDSDGKSLLLKLRNLDHLYQYCCNMIAGASQNQWFEVTGVSICIFGQEPKIKTNSELSESHKQINTSEIKLSEILQTGNKDRHELPKTQENITLNGNISPEIIKLNINKSNGIDKINEVHINEAILDDESDIEILSSAEMFYDFIPLHTLLKRQLCKIVNIPNKKISKQNSSNSYNIGPPIACKTITGDGYCLFRAISYSLSNRQEYFGNVRWTIVDHLMRNAEVFKSFLQPRFKTVEDHIQTLKMEENNTWGTELEILACADLLKTDIDTFYNNSWIKYSSSQICSNNNVNDQAIYLQHNGDINHYEVVTAVTQKSISPNGLQFRQEHGKKYQISKSEVTTKKMKIDENQMTDSDDKIKVCKTESKVL</sequence>
<evidence type="ECO:0000259" key="2">
    <source>
        <dbReference type="PROSITE" id="PS50802"/>
    </source>
</evidence>